<gene>
    <name evidence="4" type="ORF">H5U98_30040</name>
</gene>
<keyword evidence="2" id="KW-0472">Membrane</keyword>
<feature type="region of interest" description="Disordered" evidence="1">
    <location>
        <begin position="33"/>
        <end position="62"/>
    </location>
</feature>
<feature type="transmembrane region" description="Helical" evidence="2">
    <location>
        <begin position="287"/>
        <end position="307"/>
    </location>
</feature>
<dbReference type="InterPro" id="IPR025565">
    <property type="entry name" value="DUF4328"/>
</dbReference>
<evidence type="ECO:0000256" key="1">
    <source>
        <dbReference type="SAM" id="MobiDB-lite"/>
    </source>
</evidence>
<accession>A0AAX2ZW66</accession>
<feature type="compositionally biased region" description="Basic and acidic residues" evidence="1">
    <location>
        <begin position="340"/>
        <end position="354"/>
    </location>
</feature>
<dbReference type="Pfam" id="PF14219">
    <property type="entry name" value="DUF4328"/>
    <property type="match status" value="1"/>
</dbReference>
<dbReference type="RefSeq" id="WP_077739502.1">
    <property type="nucleotide sequence ID" value="NZ_AP022579.1"/>
</dbReference>
<keyword evidence="2" id="KW-1133">Transmembrane helix</keyword>
<name>A0AAX2ZW66_9MYCO</name>
<protein>
    <submittedName>
        <fullName evidence="4">DUF4328 domain-containing protein</fullName>
    </submittedName>
</protein>
<proteinExistence type="predicted"/>
<organism evidence="4 5">
    <name type="scientific">Mycolicibacterium boenickei</name>
    <dbReference type="NCBI Taxonomy" id="146017"/>
    <lineage>
        <taxon>Bacteria</taxon>
        <taxon>Bacillati</taxon>
        <taxon>Actinomycetota</taxon>
        <taxon>Actinomycetes</taxon>
        <taxon>Mycobacteriales</taxon>
        <taxon>Mycobacteriaceae</taxon>
        <taxon>Mycolicibacterium</taxon>
    </lineage>
</organism>
<feature type="transmembrane region" description="Helical" evidence="2">
    <location>
        <begin position="247"/>
        <end position="267"/>
    </location>
</feature>
<dbReference type="Proteomes" id="UP001162885">
    <property type="component" value="Chromosome"/>
</dbReference>
<evidence type="ECO:0000259" key="3">
    <source>
        <dbReference type="Pfam" id="PF14219"/>
    </source>
</evidence>
<evidence type="ECO:0000313" key="5">
    <source>
        <dbReference type="Proteomes" id="UP001162885"/>
    </source>
</evidence>
<evidence type="ECO:0000256" key="2">
    <source>
        <dbReference type="SAM" id="Phobius"/>
    </source>
</evidence>
<feature type="compositionally biased region" description="Low complexity" evidence="1">
    <location>
        <begin position="33"/>
        <end position="42"/>
    </location>
</feature>
<feature type="transmembrane region" description="Helical" evidence="2">
    <location>
        <begin position="126"/>
        <end position="148"/>
    </location>
</feature>
<keyword evidence="2" id="KW-0812">Transmembrane</keyword>
<dbReference type="AlphaFoldDB" id="A0AAX2ZW66"/>
<feature type="transmembrane region" description="Helical" evidence="2">
    <location>
        <begin position="212"/>
        <end position="235"/>
    </location>
</feature>
<sequence>MIQVCSQCGTRWNVRDRQRSWCPRCGGSLLAPSAPASPQAQWGPPPAQPPTSSAQAPGQRPPRLAQGYRWVALRPGAPPYQRRQRRSLGPTPHYRTIPSWGLHQHFDLDEQPEKTADESNVGAVRLMLVAAMVVLGIAAFAHVIRYALLLINRSVLLHPLIAIGGVVIGLLASVVAIVGVVLTVVALVRWLIARRAAGYAAHGEADPRSARTLWLGCLVPGVNLVMAPVFVWELAALEGRLSHLRRLIVMWWIALVLSAVVATWSMASTVYVTFFNNTSQNIADNTVMTIVGYLLALVAFLLTAKVFSGFEGSGTTAQRSIPHWVVVEPDAPETGAETEEPSREPEPSQNREDSAESAVPVETQGQNPAA</sequence>
<feature type="domain" description="DUF4328" evidence="3">
    <location>
        <begin position="154"/>
        <end position="311"/>
    </location>
</feature>
<dbReference type="EMBL" id="CP060016">
    <property type="protein sequence ID" value="UNB99642.1"/>
    <property type="molecule type" value="Genomic_DNA"/>
</dbReference>
<reference evidence="4 5" key="1">
    <citation type="journal article" date="2022" name="BMC Genomics">
        <title>Comparative genome analysis of mycobacteria focusing on tRNA and non-coding RNA.</title>
        <authorList>
            <person name="Behra P.R.K."/>
            <person name="Pettersson B.M.F."/>
            <person name="Ramesh M."/>
            <person name="Das S."/>
            <person name="Dasgupta S."/>
            <person name="Kirsebom L.A."/>
        </authorList>
    </citation>
    <scope>NUCLEOTIDE SEQUENCE [LARGE SCALE GENOMIC DNA]</scope>
    <source>
        <strain evidence="4 5">DSM 44677</strain>
    </source>
</reference>
<feature type="region of interest" description="Disordered" evidence="1">
    <location>
        <begin position="322"/>
        <end position="370"/>
    </location>
</feature>
<feature type="transmembrane region" description="Helical" evidence="2">
    <location>
        <begin position="160"/>
        <end position="192"/>
    </location>
</feature>
<evidence type="ECO:0000313" key="4">
    <source>
        <dbReference type="EMBL" id="UNB99642.1"/>
    </source>
</evidence>